<dbReference type="HOGENOM" id="CLU_1678596_0_0_1"/>
<dbReference type="Proteomes" id="UP000054166">
    <property type="component" value="Unassembled WGS sequence"/>
</dbReference>
<keyword evidence="2" id="KW-1185">Reference proteome</keyword>
<dbReference type="InterPro" id="IPR027417">
    <property type="entry name" value="P-loop_NTPase"/>
</dbReference>
<accession>A0A0C3G8R6</accession>
<reference evidence="1 2" key="1">
    <citation type="submission" date="2014-04" db="EMBL/GenBank/DDBJ databases">
        <authorList>
            <consortium name="DOE Joint Genome Institute"/>
            <person name="Kuo A."/>
            <person name="Tarkka M."/>
            <person name="Buscot F."/>
            <person name="Kohler A."/>
            <person name="Nagy L.G."/>
            <person name="Floudas D."/>
            <person name="Copeland A."/>
            <person name="Barry K.W."/>
            <person name="Cichocki N."/>
            <person name="Veneault-Fourrey C."/>
            <person name="LaButti K."/>
            <person name="Lindquist E.A."/>
            <person name="Lipzen A."/>
            <person name="Lundell T."/>
            <person name="Morin E."/>
            <person name="Murat C."/>
            <person name="Sun H."/>
            <person name="Tunlid A."/>
            <person name="Henrissat B."/>
            <person name="Grigoriev I.V."/>
            <person name="Hibbett D.S."/>
            <person name="Martin F."/>
            <person name="Nordberg H.P."/>
            <person name="Cantor M.N."/>
            <person name="Hua S.X."/>
        </authorList>
    </citation>
    <scope>NUCLEOTIDE SEQUENCE [LARGE SCALE GENOMIC DNA]</scope>
    <source>
        <strain evidence="1 2">F 1598</strain>
    </source>
</reference>
<reference evidence="2" key="2">
    <citation type="submission" date="2015-01" db="EMBL/GenBank/DDBJ databases">
        <title>Evolutionary Origins and Diversification of the Mycorrhizal Mutualists.</title>
        <authorList>
            <consortium name="DOE Joint Genome Institute"/>
            <consortium name="Mycorrhizal Genomics Consortium"/>
            <person name="Kohler A."/>
            <person name="Kuo A."/>
            <person name="Nagy L.G."/>
            <person name="Floudas D."/>
            <person name="Copeland A."/>
            <person name="Barry K.W."/>
            <person name="Cichocki N."/>
            <person name="Veneault-Fourrey C."/>
            <person name="LaButti K."/>
            <person name="Lindquist E.A."/>
            <person name="Lipzen A."/>
            <person name="Lundell T."/>
            <person name="Morin E."/>
            <person name="Murat C."/>
            <person name="Riley R."/>
            <person name="Ohm R."/>
            <person name="Sun H."/>
            <person name="Tunlid A."/>
            <person name="Henrissat B."/>
            <person name="Grigoriev I.V."/>
            <person name="Hibbett D.S."/>
            <person name="Martin F."/>
        </authorList>
    </citation>
    <scope>NUCLEOTIDE SEQUENCE [LARGE SCALE GENOMIC DNA]</scope>
    <source>
        <strain evidence="2">F 1598</strain>
    </source>
</reference>
<gene>
    <name evidence="1" type="ORF">PILCRDRAFT_3167</name>
</gene>
<evidence type="ECO:0000313" key="1">
    <source>
        <dbReference type="EMBL" id="KIM88119.1"/>
    </source>
</evidence>
<proteinExistence type="predicted"/>
<name>A0A0C3G8R6_PILCF</name>
<dbReference type="SUPFAM" id="SSF52540">
    <property type="entry name" value="P-loop containing nucleoside triphosphate hydrolases"/>
    <property type="match status" value="1"/>
</dbReference>
<sequence>MSGNSGTIELKLDAPQYLFSTPAGHRLARSILRPQLPYDPHDPQLEGICKAVDGTNIMVLTPTGSGKTGYLTIYMLLMISLAANPELVAPSTKKVLQNPVMVFPTNGVEKEMELEFKSHGLKALAINANIVSAAQLCGEDLWVTAQVDVLMLCLSPE</sequence>
<evidence type="ECO:0008006" key="3">
    <source>
        <dbReference type="Google" id="ProtNLM"/>
    </source>
</evidence>
<dbReference type="InParanoid" id="A0A0C3G8R6"/>
<dbReference type="AlphaFoldDB" id="A0A0C3G8R6"/>
<dbReference type="EMBL" id="KN832977">
    <property type="protein sequence ID" value="KIM88119.1"/>
    <property type="molecule type" value="Genomic_DNA"/>
</dbReference>
<dbReference type="OrthoDB" id="3269685at2759"/>
<dbReference type="Gene3D" id="3.40.50.300">
    <property type="entry name" value="P-loop containing nucleotide triphosphate hydrolases"/>
    <property type="match status" value="1"/>
</dbReference>
<evidence type="ECO:0000313" key="2">
    <source>
        <dbReference type="Proteomes" id="UP000054166"/>
    </source>
</evidence>
<protein>
    <recommendedName>
        <fullName evidence="3">DEAD/DEAH box helicase domain-containing protein</fullName>
    </recommendedName>
</protein>
<organism evidence="1 2">
    <name type="scientific">Piloderma croceum (strain F 1598)</name>
    <dbReference type="NCBI Taxonomy" id="765440"/>
    <lineage>
        <taxon>Eukaryota</taxon>
        <taxon>Fungi</taxon>
        <taxon>Dikarya</taxon>
        <taxon>Basidiomycota</taxon>
        <taxon>Agaricomycotina</taxon>
        <taxon>Agaricomycetes</taxon>
        <taxon>Agaricomycetidae</taxon>
        <taxon>Atheliales</taxon>
        <taxon>Atheliaceae</taxon>
        <taxon>Piloderma</taxon>
    </lineage>
</organism>